<dbReference type="OrthoDB" id="286734at2759"/>
<keyword evidence="4 8" id="KW-1133">Transmembrane helix</keyword>
<proteinExistence type="predicted"/>
<dbReference type="Pfam" id="PF03062">
    <property type="entry name" value="MBOAT"/>
    <property type="match status" value="1"/>
</dbReference>
<dbReference type="STRING" id="1141098.A0A1Y2ED52"/>
<feature type="transmembrane region" description="Helical" evidence="8">
    <location>
        <begin position="377"/>
        <end position="395"/>
    </location>
</feature>
<keyword evidence="10" id="KW-1185">Reference proteome</keyword>
<accession>A0A1Y2ED52</accession>
<dbReference type="FunCoup" id="A0A1Y2ED52">
    <property type="interactions" value="508"/>
</dbReference>
<keyword evidence="2 9" id="KW-0808">Transferase</keyword>
<comment type="subcellular location">
    <subcellularLocation>
        <location evidence="1">Membrane</location>
        <topology evidence="1">Multi-pass membrane protein</topology>
    </subcellularLocation>
</comment>
<evidence type="ECO:0000256" key="2">
    <source>
        <dbReference type="ARBA" id="ARBA00022679"/>
    </source>
</evidence>
<evidence type="ECO:0000256" key="1">
    <source>
        <dbReference type="ARBA" id="ARBA00004141"/>
    </source>
</evidence>
<feature type="transmembrane region" description="Helical" evidence="8">
    <location>
        <begin position="423"/>
        <end position="443"/>
    </location>
</feature>
<dbReference type="GO" id="GO:0016020">
    <property type="term" value="C:membrane"/>
    <property type="evidence" value="ECO:0007669"/>
    <property type="project" value="UniProtKB-SubCell"/>
</dbReference>
<dbReference type="GeneID" id="63777919"/>
<dbReference type="EMBL" id="MCFJ01000002">
    <property type="protein sequence ID" value="ORY69490.1"/>
    <property type="molecule type" value="Genomic_DNA"/>
</dbReference>
<organism evidence="9 10">
    <name type="scientific">Pseudomassariella vexata</name>
    <dbReference type="NCBI Taxonomy" id="1141098"/>
    <lineage>
        <taxon>Eukaryota</taxon>
        <taxon>Fungi</taxon>
        <taxon>Dikarya</taxon>
        <taxon>Ascomycota</taxon>
        <taxon>Pezizomycotina</taxon>
        <taxon>Sordariomycetes</taxon>
        <taxon>Xylariomycetidae</taxon>
        <taxon>Amphisphaeriales</taxon>
        <taxon>Pseudomassariaceae</taxon>
        <taxon>Pseudomassariella</taxon>
    </lineage>
</organism>
<dbReference type="RefSeq" id="XP_040719440.1">
    <property type="nucleotide sequence ID" value="XM_040861707.1"/>
</dbReference>
<evidence type="ECO:0000313" key="9">
    <source>
        <dbReference type="EMBL" id="ORY69490.1"/>
    </source>
</evidence>
<evidence type="ECO:0000256" key="3">
    <source>
        <dbReference type="ARBA" id="ARBA00022692"/>
    </source>
</evidence>
<evidence type="ECO:0000256" key="7">
    <source>
        <dbReference type="SAM" id="MobiDB-lite"/>
    </source>
</evidence>
<evidence type="ECO:0000256" key="6">
    <source>
        <dbReference type="ARBA" id="ARBA00023315"/>
    </source>
</evidence>
<keyword evidence="6 9" id="KW-0012">Acyltransferase</keyword>
<dbReference type="GO" id="GO:0005783">
    <property type="term" value="C:endoplasmic reticulum"/>
    <property type="evidence" value="ECO:0007669"/>
    <property type="project" value="TreeGrafter"/>
</dbReference>
<evidence type="ECO:0000256" key="4">
    <source>
        <dbReference type="ARBA" id="ARBA00022989"/>
    </source>
</evidence>
<evidence type="ECO:0000313" key="10">
    <source>
        <dbReference type="Proteomes" id="UP000193689"/>
    </source>
</evidence>
<dbReference type="Proteomes" id="UP000193689">
    <property type="component" value="Unassembled WGS sequence"/>
</dbReference>
<protein>
    <submittedName>
        <fullName evidence="9">MBOAT, membrane-bound O-acyltransferase family-domain-containing protein</fullName>
    </submittedName>
</protein>
<dbReference type="GO" id="GO:0030258">
    <property type="term" value="P:lipid modification"/>
    <property type="evidence" value="ECO:0007669"/>
    <property type="project" value="TreeGrafter"/>
</dbReference>
<dbReference type="GO" id="GO:0047184">
    <property type="term" value="F:1-acylglycerophosphocholine O-acyltransferase activity"/>
    <property type="evidence" value="ECO:0007669"/>
    <property type="project" value="TreeGrafter"/>
</dbReference>
<name>A0A1Y2ED52_9PEZI</name>
<dbReference type="InterPro" id="IPR049941">
    <property type="entry name" value="LPLAT_7/PORCN-like"/>
</dbReference>
<dbReference type="PANTHER" id="PTHR13906">
    <property type="entry name" value="PORCUPINE"/>
    <property type="match status" value="1"/>
</dbReference>
<reference evidence="9 10" key="1">
    <citation type="submission" date="2016-07" db="EMBL/GenBank/DDBJ databases">
        <title>Pervasive Adenine N6-methylation of Active Genes in Fungi.</title>
        <authorList>
            <consortium name="DOE Joint Genome Institute"/>
            <person name="Mondo S.J."/>
            <person name="Dannebaum R.O."/>
            <person name="Kuo R.C."/>
            <person name="Labutti K."/>
            <person name="Haridas S."/>
            <person name="Kuo A."/>
            <person name="Salamov A."/>
            <person name="Ahrendt S.R."/>
            <person name="Lipzen A."/>
            <person name="Sullivan W."/>
            <person name="Andreopoulos W.B."/>
            <person name="Clum A."/>
            <person name="Lindquist E."/>
            <person name="Daum C."/>
            <person name="Ramamoorthy G.K."/>
            <person name="Gryganskyi A."/>
            <person name="Culley D."/>
            <person name="Magnuson J.K."/>
            <person name="James T.Y."/>
            <person name="O'Malley M.A."/>
            <person name="Stajich J.E."/>
            <person name="Spatafora J.W."/>
            <person name="Visel A."/>
            <person name="Grigoriev I.V."/>
        </authorList>
    </citation>
    <scope>NUCLEOTIDE SEQUENCE [LARGE SCALE GENOMIC DNA]</scope>
    <source>
        <strain evidence="9 10">CBS 129021</strain>
    </source>
</reference>
<dbReference type="GO" id="GO:0003841">
    <property type="term" value="F:1-acylglycerol-3-phosphate O-acyltransferase activity"/>
    <property type="evidence" value="ECO:0007669"/>
    <property type="project" value="TreeGrafter"/>
</dbReference>
<evidence type="ECO:0000256" key="5">
    <source>
        <dbReference type="ARBA" id="ARBA00023136"/>
    </source>
</evidence>
<gene>
    <name evidence="9" type="ORF">BCR38DRAFT_454498</name>
</gene>
<feature type="transmembrane region" description="Helical" evidence="8">
    <location>
        <begin position="455"/>
        <end position="474"/>
    </location>
</feature>
<sequence>MLPFINTPFNLLAGAVGASTDELKLIFSFLISYPLAGLLKRIPDSRPEYKNAFIITCSAFYLVGLFDLWSGLRTIVLAGSGTYALAYYLRTSPYMPWIGFVGLMSHMAANQLSRQFSNAPSTVDITGAQMVLVMKLSAFCWNVADGVLPDDQLSEFQKDRRIVELPSLLDYAGYILFFPSLMAGPSFDYNEYKRWIETSMFDVPPSVDASKKPPTRKKRRIPRSATPAMWKAAGGLLWIGLFLNFNSWFDWTFMLDSDFMQYSFVRRVFYLHMVGFTARLKYYGVWSLTEGACILAGLGYKGVDPVTGKVSWDRLQNINPWGVEAAQNSRAYLENWNMNTNKWLRYYIYLRVTPRGRKPGFRASLATFGTSAFWHGFYPGYYLTFILASFVQTAAKHYRRNLRPFFLDPVTQNPLPSKKYYDIASWLATQVTFSFVVTPFVILGFNDSITVWGRVYFYAIVSTAASLAFFASPGKKWMRGVLERRANEAGARFMRSSSTESLTAGGQKQEPILGLSQDPGHDIDEMVGKIKMEVDRVKKEQERRKNGAEKKMI</sequence>
<feature type="compositionally biased region" description="Polar residues" evidence="7">
    <location>
        <begin position="497"/>
        <end position="506"/>
    </location>
</feature>
<evidence type="ECO:0000256" key="8">
    <source>
        <dbReference type="SAM" id="Phobius"/>
    </source>
</evidence>
<feature type="region of interest" description="Disordered" evidence="7">
    <location>
        <begin position="497"/>
        <end position="520"/>
    </location>
</feature>
<keyword evidence="3 8" id="KW-0812">Transmembrane</keyword>
<dbReference type="InterPro" id="IPR004299">
    <property type="entry name" value="MBOAT_fam"/>
</dbReference>
<keyword evidence="5 8" id="KW-0472">Membrane</keyword>
<dbReference type="GO" id="GO:0046474">
    <property type="term" value="P:glycerophospholipid biosynthetic process"/>
    <property type="evidence" value="ECO:0007669"/>
    <property type="project" value="TreeGrafter"/>
</dbReference>
<dbReference type="PANTHER" id="PTHR13906:SF4">
    <property type="entry name" value="LYSOPHOSPHOLIPID ACYLTRANSFERASE 6"/>
    <property type="match status" value="1"/>
</dbReference>
<dbReference type="InParanoid" id="A0A1Y2ED52"/>
<dbReference type="AlphaFoldDB" id="A0A1Y2ED52"/>
<comment type="caution">
    <text evidence="9">The sequence shown here is derived from an EMBL/GenBank/DDBJ whole genome shotgun (WGS) entry which is preliminary data.</text>
</comment>